<dbReference type="OrthoDB" id="8058536at2759"/>
<gene>
    <name evidence="1" type="ORF">EVAR_95464_1</name>
</gene>
<proteinExistence type="predicted"/>
<protein>
    <submittedName>
        <fullName evidence="1">Uncharacterized protein</fullName>
    </submittedName>
</protein>
<dbReference type="Proteomes" id="UP000299102">
    <property type="component" value="Unassembled WGS sequence"/>
</dbReference>
<reference evidence="1 2" key="1">
    <citation type="journal article" date="2019" name="Commun. Biol.">
        <title>The bagworm genome reveals a unique fibroin gene that provides high tensile strength.</title>
        <authorList>
            <person name="Kono N."/>
            <person name="Nakamura H."/>
            <person name="Ohtoshi R."/>
            <person name="Tomita M."/>
            <person name="Numata K."/>
            <person name="Arakawa K."/>
        </authorList>
    </citation>
    <scope>NUCLEOTIDE SEQUENCE [LARGE SCALE GENOMIC DNA]</scope>
</reference>
<comment type="caution">
    <text evidence="1">The sequence shown here is derived from an EMBL/GenBank/DDBJ whole genome shotgun (WGS) entry which is preliminary data.</text>
</comment>
<name>A0A4C1UIP0_EUMVA</name>
<dbReference type="EMBL" id="BGZK01000179">
    <property type="protein sequence ID" value="GBP26295.1"/>
    <property type="molecule type" value="Genomic_DNA"/>
</dbReference>
<organism evidence="1 2">
    <name type="scientific">Eumeta variegata</name>
    <name type="common">Bagworm moth</name>
    <name type="synonym">Eumeta japonica</name>
    <dbReference type="NCBI Taxonomy" id="151549"/>
    <lineage>
        <taxon>Eukaryota</taxon>
        <taxon>Metazoa</taxon>
        <taxon>Ecdysozoa</taxon>
        <taxon>Arthropoda</taxon>
        <taxon>Hexapoda</taxon>
        <taxon>Insecta</taxon>
        <taxon>Pterygota</taxon>
        <taxon>Neoptera</taxon>
        <taxon>Endopterygota</taxon>
        <taxon>Lepidoptera</taxon>
        <taxon>Glossata</taxon>
        <taxon>Ditrysia</taxon>
        <taxon>Tineoidea</taxon>
        <taxon>Psychidae</taxon>
        <taxon>Oiketicinae</taxon>
        <taxon>Eumeta</taxon>
    </lineage>
</organism>
<keyword evidence="2" id="KW-1185">Reference proteome</keyword>
<dbReference type="AlphaFoldDB" id="A0A4C1UIP0"/>
<evidence type="ECO:0000313" key="2">
    <source>
        <dbReference type="Proteomes" id="UP000299102"/>
    </source>
</evidence>
<accession>A0A4C1UIP0</accession>
<evidence type="ECO:0000313" key="1">
    <source>
        <dbReference type="EMBL" id="GBP26295.1"/>
    </source>
</evidence>
<sequence length="152" mass="16929">MDDPPDNAGQPPTNVLPSLLALPSPASFAAVSDATTMFCSEDKINKKKRLSKKRATLQIKIVLSFQKLKAIEANFYSINTLPLFNYSFKVITSKPRILLDFGILKDDPSADLHFRSIIENGWLGWHTGVGTFHSQYKIVQNVRCPPEAAHTD</sequence>